<dbReference type="HOGENOM" id="CLU_032482_2_1_9"/>
<dbReference type="InterPro" id="IPR003764">
    <property type="entry name" value="GlcNAc_6-P_deAcase"/>
</dbReference>
<evidence type="ECO:0000256" key="2">
    <source>
        <dbReference type="ARBA" id="ARBA00011899"/>
    </source>
</evidence>
<evidence type="ECO:0000256" key="6">
    <source>
        <dbReference type="ARBA" id="ARBA00023277"/>
    </source>
</evidence>
<evidence type="ECO:0000256" key="9">
    <source>
        <dbReference type="PIRNR" id="PIRNR038994"/>
    </source>
</evidence>
<feature type="binding site" evidence="11">
    <location>
        <position position="137"/>
    </location>
    <ligand>
        <name>substrate</name>
    </ligand>
</feature>
<feature type="binding site" evidence="11">
    <location>
        <position position="244"/>
    </location>
    <ligand>
        <name>substrate</name>
    </ligand>
</feature>
<comment type="pathway">
    <text evidence="8">Amino-sugar metabolism; N-acetylneuraminate degradation; D-fructose 6-phosphate from N-acetylneuraminate: step 4/5.</text>
</comment>
<dbReference type="RefSeq" id="WP_006440767.1">
    <property type="nucleotide sequence ID" value="NZ_DS995358.1"/>
</dbReference>
<dbReference type="NCBIfam" id="TIGR00221">
    <property type="entry name" value="nagA"/>
    <property type="match status" value="1"/>
</dbReference>
<comment type="caution">
    <text evidence="14">The sequence shown here is derived from an EMBL/GenBank/DDBJ whole genome shotgun (WGS) entry which is preliminary data.</text>
</comment>
<comment type="similarity">
    <text evidence="1 9">Belongs to the metallo-dependent hydrolases superfamily. NagA family.</text>
</comment>
<dbReference type="Proteomes" id="UP000003178">
    <property type="component" value="Unassembled WGS sequence"/>
</dbReference>
<feature type="binding site" evidence="12">
    <location>
        <position position="189"/>
    </location>
    <ligand>
        <name>Zn(2+)</name>
        <dbReference type="ChEBI" id="CHEBI:29105"/>
    </ligand>
</feature>
<sequence>MKCLTNGRIILKDKVLEGKNIIFDSKIQSITSEIPEGCEVIDAKGQYISPGLIDIHIHGNMGEDTMNGTDHAIETMSKSVARHGVTGFLPTTMTMGKSDIYTALDTIRRAKARKLNGSQVLGSHVEGPFINEAFKGAQNAKFIAIPEFSFIKDYSDVIKVITIAPEKDENFEFIKAVKRSTDILISMGHSKATFDEANAAIDEGVGSVTHLFNAQTGLNHREPGIVGAALTRDVFTEIIADTIHVNKGLFQFVIHNKGKNKLILITDSMEAGGLEDGEYSLGGQKVIVKDNAARLENGALAGSVSAMNSMVRNFYNNTDLTVVEAINLASLNPATAIHVDDKKGSIEIGKDADFALFDDDFNCSMTICTGDIVFEQK</sequence>
<protein>
    <recommendedName>
        <fullName evidence="3">N-acetylglucosamine-6-phosphate deacetylase</fullName>
        <ecNumber evidence="2">3.5.1.25</ecNumber>
    </recommendedName>
</protein>
<dbReference type="STRING" id="500633.CLOHIR_01905"/>
<evidence type="ECO:0000256" key="10">
    <source>
        <dbReference type="PIRSR" id="PIRSR038994-1"/>
    </source>
</evidence>
<organism evidence="14 15">
    <name type="scientific">Peptacetobacter hiranonis (strain DSM 13275 / JCM 10541 / KCTC 15199 / TO-931)</name>
    <name type="common">Clostridium hiranonis</name>
    <dbReference type="NCBI Taxonomy" id="500633"/>
    <lineage>
        <taxon>Bacteria</taxon>
        <taxon>Bacillati</taxon>
        <taxon>Bacillota</taxon>
        <taxon>Clostridia</taxon>
        <taxon>Peptostreptococcales</taxon>
        <taxon>Peptostreptococcaceae</taxon>
        <taxon>Peptacetobacter</taxon>
    </lineage>
</organism>
<feature type="binding site" evidence="11">
    <location>
        <position position="221"/>
    </location>
    <ligand>
        <name>substrate</name>
    </ligand>
</feature>
<accession>B6G199</accession>
<evidence type="ECO:0000256" key="5">
    <source>
        <dbReference type="ARBA" id="ARBA00022801"/>
    </source>
</evidence>
<gene>
    <name evidence="14" type="primary">nagA</name>
    <name evidence="14" type="ORF">CLOHIR_01905</name>
</gene>
<evidence type="ECO:0000256" key="3">
    <source>
        <dbReference type="ARBA" id="ARBA00018029"/>
    </source>
</evidence>
<reference evidence="14 15" key="1">
    <citation type="submission" date="2008-09" db="EMBL/GenBank/DDBJ databases">
        <authorList>
            <person name="Fulton L."/>
            <person name="Clifton S."/>
            <person name="Fulton B."/>
            <person name="Xu J."/>
            <person name="Minx P."/>
            <person name="Pepin K.H."/>
            <person name="Johnson M."/>
            <person name="Thiruvilangam P."/>
            <person name="Bhonagiri V."/>
            <person name="Nash W.E."/>
            <person name="Mardis E.R."/>
            <person name="Wilson R.K."/>
        </authorList>
    </citation>
    <scope>NUCLEOTIDE SEQUENCE [LARGE SCALE GENOMIC DNA]</scope>
    <source>
        <strain evidence="14 15">DSM 13275</strain>
    </source>
</reference>
<comment type="catalytic activity">
    <reaction evidence="7">
        <text>N-acetyl-D-glucosamine 6-phosphate + H2O = D-glucosamine 6-phosphate + acetate</text>
        <dbReference type="Rhea" id="RHEA:22936"/>
        <dbReference type="ChEBI" id="CHEBI:15377"/>
        <dbReference type="ChEBI" id="CHEBI:30089"/>
        <dbReference type="ChEBI" id="CHEBI:57513"/>
        <dbReference type="ChEBI" id="CHEBI:58725"/>
        <dbReference type="EC" id="3.5.1.25"/>
    </reaction>
</comment>
<dbReference type="CDD" id="cd00854">
    <property type="entry name" value="NagA"/>
    <property type="match status" value="1"/>
</dbReference>
<feature type="active site" description="Proton donor/acceptor" evidence="10">
    <location>
        <position position="267"/>
    </location>
</feature>
<feature type="binding site" evidence="12">
    <location>
        <position position="210"/>
    </location>
    <ligand>
        <name>Zn(2+)</name>
        <dbReference type="ChEBI" id="CHEBI:29105"/>
    </ligand>
</feature>
<dbReference type="Pfam" id="PF01979">
    <property type="entry name" value="Amidohydro_1"/>
    <property type="match status" value="1"/>
</dbReference>
<evidence type="ECO:0000256" key="1">
    <source>
        <dbReference type="ARBA" id="ARBA00010716"/>
    </source>
</evidence>
<name>B6G199_PEPHT</name>
<dbReference type="EC" id="3.5.1.25" evidence="2"/>
<evidence type="ECO:0000256" key="8">
    <source>
        <dbReference type="ARBA" id="ARBA00060590"/>
    </source>
</evidence>
<proteinExistence type="inferred from homology"/>
<dbReference type="InterPro" id="IPR032466">
    <property type="entry name" value="Metal_Hydrolase"/>
</dbReference>
<reference evidence="14 15" key="2">
    <citation type="submission" date="2008-10" db="EMBL/GenBank/DDBJ databases">
        <title>Draft genome sequence of Clostridium hiranonis (DSM 13275).</title>
        <authorList>
            <person name="Sudarsanam P."/>
            <person name="Ley R."/>
            <person name="Guruge J."/>
            <person name="Turnbaugh P.J."/>
            <person name="Mahowald M."/>
            <person name="Liep D."/>
            <person name="Gordon J."/>
        </authorList>
    </citation>
    <scope>NUCLEOTIDE SEQUENCE [LARGE SCALE GENOMIC DNA]</scope>
    <source>
        <strain evidence="14 15">DSM 13275</strain>
    </source>
</reference>
<evidence type="ECO:0000256" key="11">
    <source>
        <dbReference type="PIRSR" id="PIRSR038994-2"/>
    </source>
</evidence>
<comment type="cofactor">
    <cofactor evidence="12">
        <name>a divalent metal cation</name>
        <dbReference type="ChEBI" id="CHEBI:60240"/>
    </cofactor>
    <text evidence="12">Binds 1 divalent metal cation per subunit.</text>
</comment>
<dbReference type="PANTHER" id="PTHR11113:SF14">
    <property type="entry name" value="N-ACETYLGLUCOSAMINE-6-PHOSPHATE DEACETYLASE"/>
    <property type="match status" value="1"/>
</dbReference>
<dbReference type="AlphaFoldDB" id="B6G199"/>
<evidence type="ECO:0000256" key="12">
    <source>
        <dbReference type="PIRSR" id="PIRSR038994-3"/>
    </source>
</evidence>
<dbReference type="PANTHER" id="PTHR11113">
    <property type="entry name" value="N-ACETYLGLUCOSAMINE-6-PHOSPHATE DEACETYLASE"/>
    <property type="match status" value="1"/>
</dbReference>
<dbReference type="Gene3D" id="3.20.20.140">
    <property type="entry name" value="Metal-dependent hydrolases"/>
    <property type="match status" value="1"/>
</dbReference>
<dbReference type="EMBL" id="ABWP01000071">
    <property type="protein sequence ID" value="EEA84505.1"/>
    <property type="molecule type" value="Genomic_DNA"/>
</dbReference>
<keyword evidence="5 9" id="KW-0378">Hydrolase</keyword>
<dbReference type="PIRSF" id="PIRSF038994">
    <property type="entry name" value="NagA"/>
    <property type="match status" value="1"/>
</dbReference>
<feature type="binding site" evidence="12">
    <location>
        <position position="126"/>
    </location>
    <ligand>
        <name>Zn(2+)</name>
        <dbReference type="ChEBI" id="CHEBI:29105"/>
    </ligand>
</feature>
<dbReference type="Gene3D" id="2.30.40.10">
    <property type="entry name" value="Urease, subunit C, domain 1"/>
    <property type="match status" value="1"/>
</dbReference>
<dbReference type="SUPFAM" id="SSF51556">
    <property type="entry name" value="Metallo-dependent hydrolases"/>
    <property type="match status" value="1"/>
</dbReference>
<dbReference type="GO" id="GO:0046872">
    <property type="term" value="F:metal ion binding"/>
    <property type="evidence" value="ECO:0007669"/>
    <property type="project" value="UniProtKB-KW"/>
</dbReference>
<dbReference type="SUPFAM" id="SSF51338">
    <property type="entry name" value="Composite domain of metallo-dependent hydrolases"/>
    <property type="match status" value="1"/>
</dbReference>
<evidence type="ECO:0000259" key="13">
    <source>
        <dbReference type="Pfam" id="PF01979"/>
    </source>
</evidence>
<dbReference type="FunFam" id="3.20.20.140:FF:000004">
    <property type="entry name" value="N-acetylglucosamine-6-phosphate deacetylase"/>
    <property type="match status" value="1"/>
</dbReference>
<evidence type="ECO:0000256" key="4">
    <source>
        <dbReference type="ARBA" id="ARBA00022723"/>
    </source>
</evidence>
<evidence type="ECO:0000313" key="15">
    <source>
        <dbReference type="Proteomes" id="UP000003178"/>
    </source>
</evidence>
<dbReference type="OrthoDB" id="9776488at2"/>
<evidence type="ECO:0000256" key="7">
    <source>
        <dbReference type="ARBA" id="ARBA00047647"/>
    </source>
</evidence>
<feature type="binding site" evidence="11">
    <location>
        <begin position="300"/>
        <end position="302"/>
    </location>
    <ligand>
        <name>substrate</name>
    </ligand>
</feature>
<dbReference type="InterPro" id="IPR006680">
    <property type="entry name" value="Amidohydro-rel"/>
</dbReference>
<feature type="domain" description="Amidohydrolase-related" evidence="13">
    <location>
        <begin position="47"/>
        <end position="373"/>
    </location>
</feature>
<keyword evidence="15" id="KW-1185">Reference proteome</keyword>
<dbReference type="GO" id="GO:0006046">
    <property type="term" value="P:N-acetylglucosamine catabolic process"/>
    <property type="evidence" value="ECO:0007669"/>
    <property type="project" value="TreeGrafter"/>
</dbReference>
<keyword evidence="4 12" id="KW-0479">Metal-binding</keyword>
<keyword evidence="6 9" id="KW-0119">Carbohydrate metabolism</keyword>
<dbReference type="eggNOG" id="COG1820">
    <property type="taxonomic scope" value="Bacteria"/>
</dbReference>
<dbReference type="InterPro" id="IPR011059">
    <property type="entry name" value="Metal-dep_hydrolase_composite"/>
</dbReference>
<dbReference type="GO" id="GO:0008448">
    <property type="term" value="F:N-acetylglucosamine-6-phosphate deacetylase activity"/>
    <property type="evidence" value="ECO:0007669"/>
    <property type="project" value="UniProtKB-EC"/>
</dbReference>
<feature type="binding site" evidence="11">
    <location>
        <begin position="213"/>
        <end position="214"/>
    </location>
    <ligand>
        <name>substrate</name>
    </ligand>
</feature>
<evidence type="ECO:0000313" key="14">
    <source>
        <dbReference type="EMBL" id="EEA84505.1"/>
    </source>
</evidence>